<evidence type="ECO:0000313" key="3">
    <source>
        <dbReference type="Proteomes" id="UP001152320"/>
    </source>
</evidence>
<dbReference type="Proteomes" id="UP001152320">
    <property type="component" value="Chromosome 4"/>
</dbReference>
<dbReference type="SUPFAM" id="SSF52540">
    <property type="entry name" value="P-loop containing nucleoside triphosphate hydrolases"/>
    <property type="match status" value="1"/>
</dbReference>
<dbReference type="Pfam" id="PF01057">
    <property type="entry name" value="Parvo_NS1"/>
    <property type="match status" value="1"/>
</dbReference>
<dbReference type="GO" id="GO:0019079">
    <property type="term" value="P:viral genome replication"/>
    <property type="evidence" value="ECO:0007669"/>
    <property type="project" value="InterPro"/>
</dbReference>
<dbReference type="Gene3D" id="3.40.50.300">
    <property type="entry name" value="P-loop containing nucleotide triphosphate hydrolases"/>
    <property type="match status" value="1"/>
</dbReference>
<evidence type="ECO:0000259" key="1">
    <source>
        <dbReference type="Pfam" id="PF01057"/>
    </source>
</evidence>
<protein>
    <recommendedName>
        <fullName evidence="1">Parvovirus non-structural protein 1 helicase domain-containing protein</fullName>
    </recommendedName>
</protein>
<sequence>MLTFLLQVALDMADAKTIERQNKVLTDLLREQDGDCVEGCGSRWLTLASHILLRNNIHAAHFAQAVWELLEKGRGKYRYLHITGPANCGKTFILLPITVIFQTSPNPATNTFAWVGAEKLDGILRHTNTTVLHSVI</sequence>
<comment type="caution">
    <text evidence="2">The sequence shown here is derived from an EMBL/GenBank/DDBJ whole genome shotgun (WGS) entry which is preliminary data.</text>
</comment>
<proteinExistence type="predicted"/>
<accession>A0A9Q1CDU8</accession>
<organism evidence="2 3">
    <name type="scientific">Holothuria leucospilota</name>
    <name type="common">Black long sea cucumber</name>
    <name type="synonym">Mertensiothuria leucospilota</name>
    <dbReference type="NCBI Taxonomy" id="206669"/>
    <lineage>
        <taxon>Eukaryota</taxon>
        <taxon>Metazoa</taxon>
        <taxon>Echinodermata</taxon>
        <taxon>Eleutherozoa</taxon>
        <taxon>Echinozoa</taxon>
        <taxon>Holothuroidea</taxon>
        <taxon>Aspidochirotacea</taxon>
        <taxon>Aspidochirotida</taxon>
        <taxon>Holothuriidae</taxon>
        <taxon>Holothuria</taxon>
    </lineage>
</organism>
<evidence type="ECO:0000313" key="2">
    <source>
        <dbReference type="EMBL" id="KAJ8043487.1"/>
    </source>
</evidence>
<gene>
    <name evidence="2" type="ORF">HOLleu_10592</name>
</gene>
<dbReference type="InterPro" id="IPR027417">
    <property type="entry name" value="P-loop_NTPase"/>
</dbReference>
<keyword evidence="3" id="KW-1185">Reference proteome</keyword>
<dbReference type="InterPro" id="IPR001257">
    <property type="entry name" value="Parvovirus_NS1_helicase"/>
</dbReference>
<reference evidence="2" key="1">
    <citation type="submission" date="2021-10" db="EMBL/GenBank/DDBJ databases">
        <title>Tropical sea cucumber genome reveals ecological adaptation and Cuvierian tubules defense mechanism.</title>
        <authorList>
            <person name="Chen T."/>
        </authorList>
    </citation>
    <scope>NUCLEOTIDE SEQUENCE</scope>
    <source>
        <strain evidence="2">Nanhai2018</strain>
        <tissue evidence="2">Muscle</tissue>
    </source>
</reference>
<feature type="domain" description="Parvovirus non-structural protein 1 helicase" evidence="1">
    <location>
        <begin position="14"/>
        <end position="98"/>
    </location>
</feature>
<dbReference type="AlphaFoldDB" id="A0A9Q1CDU8"/>
<name>A0A9Q1CDU8_HOLLE</name>
<dbReference type="EMBL" id="JAIZAY010000004">
    <property type="protein sequence ID" value="KAJ8043487.1"/>
    <property type="molecule type" value="Genomic_DNA"/>
</dbReference>